<name>A0A379X4F5_SALET</name>
<reference evidence="1 2" key="1">
    <citation type="submission" date="2018-06" db="EMBL/GenBank/DDBJ databases">
        <authorList>
            <consortium name="Pathogen Informatics"/>
            <person name="Doyle S."/>
        </authorList>
    </citation>
    <scope>NUCLEOTIDE SEQUENCE [LARGE SCALE GENOMIC DNA]</scope>
    <source>
        <strain evidence="1 2">NCTC8261</strain>
    </source>
</reference>
<evidence type="ECO:0000313" key="2">
    <source>
        <dbReference type="Proteomes" id="UP000254712"/>
    </source>
</evidence>
<protein>
    <submittedName>
        <fullName evidence="1">Uncharacterized protein</fullName>
    </submittedName>
</protein>
<gene>
    <name evidence="1" type="ORF">NCTC8261_07314</name>
</gene>
<sequence length="38" mass="4523">MIRIIKDIFHPSPQGYIEASKVCYLYIIIMDNIIYYNA</sequence>
<proteinExistence type="predicted"/>
<organism evidence="1 2">
    <name type="scientific">Salmonella enterica I</name>
    <dbReference type="NCBI Taxonomy" id="59201"/>
    <lineage>
        <taxon>Bacteria</taxon>
        <taxon>Pseudomonadati</taxon>
        <taxon>Pseudomonadota</taxon>
        <taxon>Gammaproteobacteria</taxon>
        <taxon>Enterobacterales</taxon>
        <taxon>Enterobacteriaceae</taxon>
        <taxon>Salmonella</taxon>
    </lineage>
</organism>
<dbReference type="AlphaFoldDB" id="A0A379X4F5"/>
<dbReference type="EMBL" id="UGXT01000002">
    <property type="protein sequence ID" value="SUH40894.1"/>
    <property type="molecule type" value="Genomic_DNA"/>
</dbReference>
<dbReference type="Proteomes" id="UP000254712">
    <property type="component" value="Unassembled WGS sequence"/>
</dbReference>
<evidence type="ECO:0000313" key="1">
    <source>
        <dbReference type="EMBL" id="SUH40894.1"/>
    </source>
</evidence>
<accession>A0A379X4F5</accession>